<dbReference type="InterPro" id="IPR018650">
    <property type="entry name" value="STSV1_Orf64"/>
</dbReference>
<name>A0ABZ3FIA3_9ACTN</name>
<evidence type="ECO:0000313" key="3">
    <source>
        <dbReference type="Proteomes" id="UP001442841"/>
    </source>
</evidence>
<gene>
    <name evidence="2" type="ORF">AADG42_00035</name>
</gene>
<dbReference type="Pfam" id="PF09852">
    <property type="entry name" value="DUF2079"/>
    <property type="match status" value="1"/>
</dbReference>
<reference evidence="2 3" key="1">
    <citation type="submission" date="2024-04" db="EMBL/GenBank/DDBJ databases">
        <title>Isolation of an actinomycete strain from pig manure.</title>
        <authorList>
            <person name="Gong T."/>
            <person name="Yu Z."/>
            <person name="An M."/>
            <person name="Wei C."/>
            <person name="Yang W."/>
            <person name="Liu L."/>
        </authorList>
    </citation>
    <scope>NUCLEOTIDE SEQUENCE [LARGE SCALE GENOMIC DNA]</scope>
    <source>
        <strain evidence="2 3">ZF39</strain>
    </source>
</reference>
<organism evidence="2 3">
    <name type="scientific">Ammonicoccus fulvus</name>
    <dbReference type="NCBI Taxonomy" id="3138240"/>
    <lineage>
        <taxon>Bacteria</taxon>
        <taxon>Bacillati</taxon>
        <taxon>Actinomycetota</taxon>
        <taxon>Actinomycetes</taxon>
        <taxon>Propionibacteriales</taxon>
        <taxon>Propionibacteriaceae</taxon>
        <taxon>Ammonicoccus</taxon>
    </lineage>
</organism>
<evidence type="ECO:0000256" key="1">
    <source>
        <dbReference type="SAM" id="Phobius"/>
    </source>
</evidence>
<feature type="transmembrane region" description="Helical" evidence="1">
    <location>
        <begin position="28"/>
        <end position="47"/>
    </location>
</feature>
<sequence>MTDAPSPARPTSRFPRVRALVRRQPASAWVWSGLAFLAYWLFATLQWRRFESPSWDLGIFTQVVQQYARLEAPIVTIKGEGYHILGDHFHPLLALLAPFYAVFPSAYTLLVLQALLIAISVFFVTKTAHEHLKTVGGWLIGGAYAFSWGVQEAMAVQFHEVALGAPILAICLWLMMRQSWLAAAIWGGLLVFVKEDLGLTVIMLGIVLAWRSRRVILGAALTAWGLLMFILTLMVFLPGLNPNDQYDYARYVSSDELLGNPFGVLGEILTNDQKMSTVVLMIMCTGLFILRSNLGLIVLPTLAWRFLSTNEGHWGPTWHYSLMLMPTLYVAAVDGIVAWRASGIRFFRRYAHHGAVIVATFAVAISNQLPLFELRNPDRWTTGERQAAARTVLDSIPSDVTVGTDVSLMAYLTDGRQVYYIAQAGNPVEDYLVVDNYAGGWSSPVEIVSYAGQIHPGTRWEKIVDEQGYQVARRIG</sequence>
<feature type="transmembrane region" description="Helical" evidence="1">
    <location>
        <begin position="318"/>
        <end position="338"/>
    </location>
</feature>
<dbReference type="RefSeq" id="WP_425307191.1">
    <property type="nucleotide sequence ID" value="NZ_CP154795.1"/>
</dbReference>
<accession>A0ABZ3FIA3</accession>
<keyword evidence="1" id="KW-1133">Transmembrane helix</keyword>
<feature type="transmembrane region" description="Helical" evidence="1">
    <location>
        <begin position="278"/>
        <end position="298"/>
    </location>
</feature>
<keyword evidence="3" id="KW-1185">Reference proteome</keyword>
<proteinExistence type="predicted"/>
<feature type="transmembrane region" description="Helical" evidence="1">
    <location>
        <begin position="183"/>
        <end position="210"/>
    </location>
</feature>
<feature type="transmembrane region" description="Helical" evidence="1">
    <location>
        <begin position="131"/>
        <end position="150"/>
    </location>
</feature>
<dbReference type="EMBL" id="CP154795">
    <property type="protein sequence ID" value="XAN05758.1"/>
    <property type="molecule type" value="Genomic_DNA"/>
</dbReference>
<feature type="transmembrane region" description="Helical" evidence="1">
    <location>
        <begin position="99"/>
        <end position="124"/>
    </location>
</feature>
<feature type="transmembrane region" description="Helical" evidence="1">
    <location>
        <begin position="216"/>
        <end position="240"/>
    </location>
</feature>
<keyword evidence="1" id="KW-0812">Transmembrane</keyword>
<keyword evidence="1" id="KW-0472">Membrane</keyword>
<protein>
    <submittedName>
        <fullName evidence="2">DUF2079 domain-containing protein</fullName>
    </submittedName>
</protein>
<dbReference type="Proteomes" id="UP001442841">
    <property type="component" value="Chromosome"/>
</dbReference>
<feature type="transmembrane region" description="Helical" evidence="1">
    <location>
        <begin position="350"/>
        <end position="369"/>
    </location>
</feature>
<feature type="transmembrane region" description="Helical" evidence="1">
    <location>
        <begin position="156"/>
        <end position="176"/>
    </location>
</feature>
<evidence type="ECO:0000313" key="2">
    <source>
        <dbReference type="EMBL" id="XAN05758.1"/>
    </source>
</evidence>